<accession>A0AAW2Z9V1</accession>
<feature type="compositionally biased region" description="Acidic residues" evidence="4">
    <location>
        <begin position="217"/>
        <end position="228"/>
    </location>
</feature>
<dbReference type="Gene3D" id="3.80.10.10">
    <property type="entry name" value="Ribonuclease Inhibitor"/>
    <property type="match status" value="1"/>
</dbReference>
<keyword evidence="2" id="KW-0732">Signal</keyword>
<dbReference type="Proteomes" id="UP001431209">
    <property type="component" value="Unassembled WGS sequence"/>
</dbReference>
<keyword evidence="1" id="KW-0433">Leucine-rich repeat</keyword>
<keyword evidence="6" id="KW-1185">Reference proteome</keyword>
<dbReference type="PANTHER" id="PTHR24364:SF18">
    <property type="entry name" value="LP06937P"/>
    <property type="match status" value="1"/>
</dbReference>
<sequence length="498" mass="56642">MLIAFTRSHLELKSNAHKKNQIVILQSLIRTDSTLRFKSNRIEKNLLLSITCRCHLIRREFKSFQIRSKLLNAVMKSYQVLIQFEKDYKRVVMLQSIIRSKLKCSNVQIQIKTIHSLQSIVRNLLIYKNTFIKIKKLNLEKQSSITTPTTAPKSIRKRHETISIKTGRLQIKSNQIPSHSDSPRSVPIKLEKSKSVVFKEPPPPTLSSSPAPTNQLDNEEGEDEEEDKEFQIKLKRQIEERKRAEYVRRKSTVVKNGDKPTGLDFSKIKCDQVPDLEPSTDVKQIFLSGNFICELNWNVFSCLVNLREIDLSHNRISNVDVISKNNLLCDNLRAIDLSCNESVLNLDSVFSNLKQLKVLRLNDLKNLKNIPTGLPYGLNELYMSGCVGVQEISESFVKEHALLRTLDMSNTGIKLIPGSLATHTEIQTVIFSHCEQLFNVPFSFAQTPKLRMLKLDGCTKLVSPPPAVCKQGFLAVISFMGGHVDETVAVKEEKCSIM</sequence>
<evidence type="ECO:0000313" key="5">
    <source>
        <dbReference type="EMBL" id="KAL0486042.1"/>
    </source>
</evidence>
<dbReference type="InterPro" id="IPR052286">
    <property type="entry name" value="Wnt_signaling_inhibitor"/>
</dbReference>
<proteinExistence type="predicted"/>
<dbReference type="GO" id="GO:0016020">
    <property type="term" value="C:membrane"/>
    <property type="evidence" value="ECO:0007669"/>
    <property type="project" value="TreeGrafter"/>
</dbReference>
<evidence type="ECO:0000256" key="4">
    <source>
        <dbReference type="SAM" id="MobiDB-lite"/>
    </source>
</evidence>
<dbReference type="PANTHER" id="PTHR24364">
    <property type="entry name" value="LP06937P"/>
    <property type="match status" value="1"/>
</dbReference>
<evidence type="ECO:0000256" key="2">
    <source>
        <dbReference type="ARBA" id="ARBA00022729"/>
    </source>
</evidence>
<name>A0AAW2Z9V1_9EUKA</name>
<dbReference type="SUPFAM" id="SSF52058">
    <property type="entry name" value="L domain-like"/>
    <property type="match status" value="1"/>
</dbReference>
<organism evidence="5 6">
    <name type="scientific">Acrasis kona</name>
    <dbReference type="NCBI Taxonomy" id="1008807"/>
    <lineage>
        <taxon>Eukaryota</taxon>
        <taxon>Discoba</taxon>
        <taxon>Heterolobosea</taxon>
        <taxon>Tetramitia</taxon>
        <taxon>Eutetramitia</taxon>
        <taxon>Acrasidae</taxon>
        <taxon>Acrasis</taxon>
    </lineage>
</organism>
<comment type="caution">
    <text evidence="5">The sequence shown here is derived from an EMBL/GenBank/DDBJ whole genome shotgun (WGS) entry which is preliminary data.</text>
</comment>
<feature type="region of interest" description="Disordered" evidence="4">
    <location>
        <begin position="192"/>
        <end position="229"/>
    </location>
</feature>
<reference evidence="5 6" key="1">
    <citation type="submission" date="2024-03" db="EMBL/GenBank/DDBJ databases">
        <title>The Acrasis kona genome and developmental transcriptomes reveal deep origins of eukaryotic multicellular pathways.</title>
        <authorList>
            <person name="Sheikh S."/>
            <person name="Fu C.-J."/>
            <person name="Brown M.W."/>
            <person name="Baldauf S.L."/>
        </authorList>
    </citation>
    <scope>NUCLEOTIDE SEQUENCE [LARGE SCALE GENOMIC DNA]</scope>
    <source>
        <strain evidence="5 6">ATCC MYA-3509</strain>
    </source>
</reference>
<evidence type="ECO:0008006" key="7">
    <source>
        <dbReference type="Google" id="ProtNLM"/>
    </source>
</evidence>
<dbReference type="EMBL" id="JAOPGA020001197">
    <property type="protein sequence ID" value="KAL0486042.1"/>
    <property type="molecule type" value="Genomic_DNA"/>
</dbReference>
<protein>
    <recommendedName>
        <fullName evidence="7">Leucine-rich repeat domain, L domain-containing protein</fullName>
    </recommendedName>
</protein>
<evidence type="ECO:0000256" key="1">
    <source>
        <dbReference type="ARBA" id="ARBA00022614"/>
    </source>
</evidence>
<gene>
    <name evidence="5" type="ORF">AKO1_012233</name>
</gene>
<dbReference type="InterPro" id="IPR032675">
    <property type="entry name" value="LRR_dom_sf"/>
</dbReference>
<dbReference type="PROSITE" id="PS51450">
    <property type="entry name" value="LRR"/>
    <property type="match status" value="1"/>
</dbReference>
<evidence type="ECO:0000256" key="3">
    <source>
        <dbReference type="ARBA" id="ARBA00022737"/>
    </source>
</evidence>
<dbReference type="AlphaFoldDB" id="A0AAW2Z9V1"/>
<evidence type="ECO:0000313" key="6">
    <source>
        <dbReference type="Proteomes" id="UP001431209"/>
    </source>
</evidence>
<dbReference type="InterPro" id="IPR001611">
    <property type="entry name" value="Leu-rich_rpt"/>
</dbReference>
<keyword evidence="3" id="KW-0677">Repeat</keyword>